<organism evidence="3 4">
    <name type="scientific">Candidatus Flavonifractor merdigallinarum</name>
    <dbReference type="NCBI Taxonomy" id="2838589"/>
    <lineage>
        <taxon>Bacteria</taxon>
        <taxon>Bacillati</taxon>
        <taxon>Bacillota</taxon>
        <taxon>Clostridia</taxon>
        <taxon>Eubacteriales</taxon>
        <taxon>Oscillospiraceae</taxon>
        <taxon>Flavonifractor</taxon>
    </lineage>
</organism>
<name>A0A9D1Y7X9_9FIRM</name>
<gene>
    <name evidence="3" type="ORF">H9841_05360</name>
</gene>
<evidence type="ECO:0000256" key="2">
    <source>
        <dbReference type="ARBA" id="ARBA00023235"/>
    </source>
</evidence>
<dbReference type="SUPFAM" id="SSF53681">
    <property type="entry name" value="Aspartate/glutamate racemase"/>
    <property type="match status" value="2"/>
</dbReference>
<dbReference type="InterPro" id="IPR001920">
    <property type="entry name" value="Asp/Glu_race"/>
</dbReference>
<comment type="similarity">
    <text evidence="1">Belongs to the aspartate/glutamate racemases family.</text>
</comment>
<dbReference type="InterPro" id="IPR004380">
    <property type="entry name" value="Asp_race"/>
</dbReference>
<dbReference type="EMBL" id="DXDX01000097">
    <property type="protein sequence ID" value="HIY21314.1"/>
    <property type="molecule type" value="Genomic_DNA"/>
</dbReference>
<comment type="caution">
    <text evidence="3">The sequence shown here is derived from an EMBL/GenBank/DDBJ whole genome shotgun (WGS) entry which is preliminary data.</text>
</comment>
<dbReference type="GO" id="GO:0047661">
    <property type="term" value="F:amino-acid racemase activity"/>
    <property type="evidence" value="ECO:0007669"/>
    <property type="project" value="InterPro"/>
</dbReference>
<dbReference type="PANTHER" id="PTHR21198:SF7">
    <property type="entry name" value="ASPARTATE-GLUTAMATE RACEMASE FAMILY"/>
    <property type="match status" value="1"/>
</dbReference>
<reference evidence="3" key="2">
    <citation type="submission" date="2021-04" db="EMBL/GenBank/DDBJ databases">
        <authorList>
            <person name="Gilroy R."/>
        </authorList>
    </citation>
    <scope>NUCLEOTIDE SEQUENCE</scope>
    <source>
        <strain evidence="3">ChiBcec16_6824</strain>
    </source>
</reference>
<dbReference type="Gene3D" id="3.40.50.1860">
    <property type="match status" value="2"/>
</dbReference>
<accession>A0A9D1Y7X9</accession>
<dbReference type="InterPro" id="IPR015942">
    <property type="entry name" value="Asp/Glu/hydantoin_racemase"/>
</dbReference>
<dbReference type="AlphaFoldDB" id="A0A9D1Y7X9"/>
<protein>
    <submittedName>
        <fullName evidence="3">Amino acid racemase</fullName>
        <ecNumber evidence="3">5.1.1.-</ecNumber>
    </submittedName>
</protein>
<reference evidence="3" key="1">
    <citation type="journal article" date="2021" name="PeerJ">
        <title>Extensive microbial diversity within the chicken gut microbiome revealed by metagenomics and culture.</title>
        <authorList>
            <person name="Gilroy R."/>
            <person name="Ravi A."/>
            <person name="Getino M."/>
            <person name="Pursley I."/>
            <person name="Horton D.L."/>
            <person name="Alikhan N.F."/>
            <person name="Baker D."/>
            <person name="Gharbi K."/>
            <person name="Hall N."/>
            <person name="Watson M."/>
            <person name="Adriaenssens E.M."/>
            <person name="Foster-Nyarko E."/>
            <person name="Jarju S."/>
            <person name="Secka A."/>
            <person name="Antonio M."/>
            <person name="Oren A."/>
            <person name="Chaudhuri R.R."/>
            <person name="La Ragione R."/>
            <person name="Hildebrand F."/>
            <person name="Pallen M.J."/>
        </authorList>
    </citation>
    <scope>NUCLEOTIDE SEQUENCE</scope>
    <source>
        <strain evidence="3">ChiBcec16_6824</strain>
    </source>
</reference>
<keyword evidence="2 3" id="KW-0413">Isomerase</keyword>
<proteinExistence type="inferred from homology"/>
<dbReference type="Proteomes" id="UP000823868">
    <property type="component" value="Unassembled WGS sequence"/>
</dbReference>
<dbReference type="NCBIfam" id="TIGR00035">
    <property type="entry name" value="asp_race"/>
    <property type="match status" value="1"/>
</dbReference>
<dbReference type="PANTHER" id="PTHR21198">
    <property type="entry name" value="GLUTAMATE RACEMASE"/>
    <property type="match status" value="1"/>
</dbReference>
<dbReference type="EC" id="5.1.1.-" evidence="3"/>
<evidence type="ECO:0000256" key="1">
    <source>
        <dbReference type="ARBA" id="ARBA00007847"/>
    </source>
</evidence>
<evidence type="ECO:0000313" key="4">
    <source>
        <dbReference type="Proteomes" id="UP000823868"/>
    </source>
</evidence>
<sequence>MTEQRLGILGGMGPQATQIFYQRILDMTDAARDQDHVPTLIWSDTQMPDRTAAILGGGEQAEGCYQRLLAGAKLLEAAGCTILGIPCNTSHYFADRLQGELKSLRLIHMVRETASVMAQSGCKRVGILATDGTVQTGVYQRECEALGLTCPALPAEVQKLVMSIIYDEIKRGETGSREKFAVIDRTLRRDLGCDGAILGCTELSVYRSYHGLPAYYLDAMDVLARQCITACGYPLRMV</sequence>
<evidence type="ECO:0000313" key="3">
    <source>
        <dbReference type="EMBL" id="HIY21314.1"/>
    </source>
</evidence>
<dbReference type="Pfam" id="PF01177">
    <property type="entry name" value="Asp_Glu_race"/>
    <property type="match status" value="1"/>
</dbReference>